<sequence>MLVKKLRAEKKWSQEQLAMLSGLSIRTIQRVESGQSASIETLKSLASVFEIDINRLTEEITMIDKKLENWAMQPLWFRFLFFGITSRRNQLFAEFSILIFGLIALFYFENKFAVAGLFIASYITGCAIRYGDSHNLW</sequence>
<name>A0A919BI21_9GAMM</name>
<feature type="transmembrane region" description="Helical" evidence="2">
    <location>
        <begin position="114"/>
        <end position="131"/>
    </location>
</feature>
<dbReference type="Pfam" id="PF01381">
    <property type="entry name" value="HTH_3"/>
    <property type="match status" value="1"/>
</dbReference>
<evidence type="ECO:0000313" key="5">
    <source>
        <dbReference type="Proteomes" id="UP000623842"/>
    </source>
</evidence>
<dbReference type="GO" id="GO:0003677">
    <property type="term" value="F:DNA binding"/>
    <property type="evidence" value="ECO:0007669"/>
    <property type="project" value="InterPro"/>
</dbReference>
<dbReference type="CDD" id="cd00093">
    <property type="entry name" value="HTH_XRE"/>
    <property type="match status" value="1"/>
</dbReference>
<dbReference type="SUPFAM" id="SSF47413">
    <property type="entry name" value="lambda repressor-like DNA-binding domains"/>
    <property type="match status" value="1"/>
</dbReference>
<reference evidence="4" key="1">
    <citation type="journal article" date="2014" name="Int. J. Syst. Evol. Microbiol.">
        <title>Complete genome sequence of Corynebacterium casei LMG S-19264T (=DSM 44701T), isolated from a smear-ripened cheese.</title>
        <authorList>
            <consortium name="US DOE Joint Genome Institute (JGI-PGF)"/>
            <person name="Walter F."/>
            <person name="Albersmeier A."/>
            <person name="Kalinowski J."/>
            <person name="Ruckert C."/>
        </authorList>
    </citation>
    <scope>NUCLEOTIDE SEQUENCE</scope>
    <source>
        <strain evidence="4">KCTC 42731</strain>
    </source>
</reference>
<keyword evidence="2" id="KW-0472">Membrane</keyword>
<reference evidence="4" key="2">
    <citation type="submission" date="2020-09" db="EMBL/GenBank/DDBJ databases">
        <authorList>
            <person name="Sun Q."/>
            <person name="Kim S."/>
        </authorList>
    </citation>
    <scope>NUCLEOTIDE SEQUENCE</scope>
    <source>
        <strain evidence="4">KCTC 42731</strain>
    </source>
</reference>
<feature type="domain" description="HTH cro/C1-type" evidence="3">
    <location>
        <begin position="3"/>
        <end position="56"/>
    </location>
</feature>
<dbReference type="AlphaFoldDB" id="A0A919BI21"/>
<feature type="transmembrane region" description="Helical" evidence="2">
    <location>
        <begin position="91"/>
        <end position="108"/>
    </location>
</feature>
<keyword evidence="2" id="KW-1133">Transmembrane helix</keyword>
<dbReference type="RefSeq" id="WP_189769558.1">
    <property type="nucleotide sequence ID" value="NZ_BNCK01000004.1"/>
</dbReference>
<organism evidence="4 5">
    <name type="scientific">Thalassotalea marina</name>
    <dbReference type="NCBI Taxonomy" id="1673741"/>
    <lineage>
        <taxon>Bacteria</taxon>
        <taxon>Pseudomonadati</taxon>
        <taxon>Pseudomonadota</taxon>
        <taxon>Gammaproteobacteria</taxon>
        <taxon>Alteromonadales</taxon>
        <taxon>Colwelliaceae</taxon>
        <taxon>Thalassotalea</taxon>
    </lineage>
</organism>
<keyword evidence="1" id="KW-0175">Coiled coil</keyword>
<evidence type="ECO:0000259" key="3">
    <source>
        <dbReference type="PROSITE" id="PS50943"/>
    </source>
</evidence>
<dbReference type="SMART" id="SM00530">
    <property type="entry name" value="HTH_XRE"/>
    <property type="match status" value="1"/>
</dbReference>
<evidence type="ECO:0000313" key="4">
    <source>
        <dbReference type="EMBL" id="GHF90814.1"/>
    </source>
</evidence>
<dbReference type="PROSITE" id="PS50943">
    <property type="entry name" value="HTH_CROC1"/>
    <property type="match status" value="1"/>
</dbReference>
<feature type="coiled-coil region" evidence="1">
    <location>
        <begin position="39"/>
        <end position="73"/>
    </location>
</feature>
<protein>
    <recommendedName>
        <fullName evidence="3">HTH cro/C1-type domain-containing protein</fullName>
    </recommendedName>
</protein>
<dbReference type="EMBL" id="BNCK01000004">
    <property type="protein sequence ID" value="GHF90814.1"/>
    <property type="molecule type" value="Genomic_DNA"/>
</dbReference>
<dbReference type="InterPro" id="IPR010982">
    <property type="entry name" value="Lambda_DNA-bd_dom_sf"/>
</dbReference>
<gene>
    <name evidence="4" type="ORF">GCM10017161_18190</name>
</gene>
<dbReference type="InterPro" id="IPR001387">
    <property type="entry name" value="Cro/C1-type_HTH"/>
</dbReference>
<keyword evidence="2" id="KW-0812">Transmembrane</keyword>
<comment type="caution">
    <text evidence="4">The sequence shown here is derived from an EMBL/GenBank/DDBJ whole genome shotgun (WGS) entry which is preliminary data.</text>
</comment>
<dbReference type="Gene3D" id="1.10.260.40">
    <property type="entry name" value="lambda repressor-like DNA-binding domains"/>
    <property type="match status" value="1"/>
</dbReference>
<keyword evidence="5" id="KW-1185">Reference proteome</keyword>
<proteinExistence type="predicted"/>
<evidence type="ECO:0000256" key="1">
    <source>
        <dbReference type="SAM" id="Coils"/>
    </source>
</evidence>
<evidence type="ECO:0000256" key="2">
    <source>
        <dbReference type="SAM" id="Phobius"/>
    </source>
</evidence>
<dbReference type="Proteomes" id="UP000623842">
    <property type="component" value="Unassembled WGS sequence"/>
</dbReference>
<accession>A0A919BI21</accession>